<keyword evidence="7 9" id="KW-0472">Membrane</keyword>
<evidence type="ECO:0000313" key="10">
    <source>
        <dbReference type="EMBL" id="AVV32040.1"/>
    </source>
</evidence>
<evidence type="ECO:0000256" key="7">
    <source>
        <dbReference type="ARBA" id="ARBA00023136"/>
    </source>
</evidence>
<evidence type="ECO:0000256" key="9">
    <source>
        <dbReference type="RuleBase" id="RU003640"/>
    </source>
</evidence>
<gene>
    <name evidence="10" type="primary">ND3</name>
</gene>
<dbReference type="PANTHER" id="PTHR11058:SF9">
    <property type="entry name" value="NADH-UBIQUINONE OXIDOREDUCTASE CHAIN 3"/>
    <property type="match status" value="1"/>
</dbReference>
<dbReference type="EMBL" id="MG515237">
    <property type="protein sequence ID" value="AVV32040.1"/>
    <property type="molecule type" value="Genomic_DNA"/>
</dbReference>
<feature type="transmembrane region" description="Helical" evidence="9">
    <location>
        <begin position="7"/>
        <end position="24"/>
    </location>
</feature>
<dbReference type="InterPro" id="IPR000440">
    <property type="entry name" value="NADH_UbQ/plastoQ_OxRdtase_su3"/>
</dbReference>
<sequence>MKIYQSMILTSLILTMLILISFLISKKSILDLNKTSSFECGFMKMNSSRKSFSIHFFMIAIIFLMFDVELTLILPMISSMKMMKIKQWLKSSMIILMLISYGLYHEWYNGVIEWSK</sequence>
<evidence type="ECO:0000256" key="6">
    <source>
        <dbReference type="ARBA" id="ARBA00022989"/>
    </source>
</evidence>
<reference evidence="10" key="2">
    <citation type="submission" date="2019-04" db="EMBL/GenBank/DDBJ databases">
        <title>First mitogenome for the tribe Saccharosydnini (Hemiptera: Fulgoroidea: Delphacidae: Delphacinae) and a divergence time estimation for three predominant rice planthoppers.</title>
        <authorList>
            <person name="Huang Y.X."/>
            <person name="Qin D.Z."/>
        </authorList>
    </citation>
    <scope>NUCLEOTIDE SEQUENCE</scope>
</reference>
<comment type="similarity">
    <text evidence="2 9">Belongs to the complex I subunit 3 family.</text>
</comment>
<dbReference type="GO" id="GO:0008137">
    <property type="term" value="F:NADH dehydrogenase (ubiquinone) activity"/>
    <property type="evidence" value="ECO:0007669"/>
    <property type="project" value="UniProtKB-UniRule"/>
</dbReference>
<dbReference type="Pfam" id="PF00507">
    <property type="entry name" value="Oxidored_q4"/>
    <property type="match status" value="1"/>
</dbReference>
<keyword evidence="6 9" id="KW-1133">Transmembrane helix</keyword>
<dbReference type="PANTHER" id="PTHR11058">
    <property type="entry name" value="NADH-UBIQUINONE OXIDOREDUCTASE CHAIN 3"/>
    <property type="match status" value="1"/>
</dbReference>
<reference evidence="10" key="1">
    <citation type="submission" date="2017-11" db="EMBL/GenBank/DDBJ databases">
        <authorList>
            <person name="Huang Y."/>
            <person name="Qin D."/>
        </authorList>
    </citation>
    <scope>NUCLEOTIDE SEQUENCE</scope>
</reference>
<accession>A0A455JT76</accession>
<evidence type="ECO:0000256" key="8">
    <source>
        <dbReference type="ARBA" id="ARBA00049551"/>
    </source>
</evidence>
<keyword evidence="4 9" id="KW-0813">Transport</keyword>
<evidence type="ECO:0000256" key="1">
    <source>
        <dbReference type="ARBA" id="ARBA00004370"/>
    </source>
</evidence>
<geneLocation type="mitochondrion" evidence="10"/>
<evidence type="ECO:0000256" key="3">
    <source>
        <dbReference type="ARBA" id="ARBA00021007"/>
    </source>
</evidence>
<dbReference type="GO" id="GO:0031966">
    <property type="term" value="C:mitochondrial membrane"/>
    <property type="evidence" value="ECO:0007669"/>
    <property type="project" value="UniProtKB-SubCell"/>
</dbReference>
<keyword evidence="9" id="KW-0249">Electron transport</keyword>
<feature type="transmembrane region" description="Helical" evidence="9">
    <location>
        <begin position="88"/>
        <end position="104"/>
    </location>
</feature>
<keyword evidence="9" id="KW-0830">Ubiquinone</keyword>
<dbReference type="InterPro" id="IPR038430">
    <property type="entry name" value="NDAH_ubi_oxred_su3_sf"/>
</dbReference>
<feature type="transmembrane region" description="Helical" evidence="9">
    <location>
        <begin position="52"/>
        <end position="76"/>
    </location>
</feature>
<protein>
    <recommendedName>
        <fullName evidence="3 9">NADH-ubiquinone oxidoreductase chain 3</fullName>
        <ecNumber evidence="9">7.1.1.2</ecNumber>
    </recommendedName>
</protein>
<dbReference type="RefSeq" id="YP_009629404.1">
    <property type="nucleotide sequence ID" value="NC_042179.1"/>
</dbReference>
<evidence type="ECO:0000256" key="5">
    <source>
        <dbReference type="ARBA" id="ARBA00022692"/>
    </source>
</evidence>
<name>A0A455JT76_9HEMI</name>
<dbReference type="EC" id="7.1.1.2" evidence="9"/>
<keyword evidence="5 9" id="KW-0812">Transmembrane</keyword>
<dbReference type="CTD" id="4537"/>
<dbReference type="GeneID" id="40139631"/>
<comment type="subcellular location">
    <subcellularLocation>
        <location evidence="1">Membrane</location>
    </subcellularLocation>
    <subcellularLocation>
        <location evidence="9">Mitochondrion membrane</location>
        <topology evidence="9">Multi-pass membrane protein</topology>
    </subcellularLocation>
</comment>
<keyword evidence="9" id="KW-0520">NAD</keyword>
<evidence type="ECO:0000256" key="2">
    <source>
        <dbReference type="ARBA" id="ARBA00008472"/>
    </source>
</evidence>
<comment type="catalytic activity">
    <reaction evidence="8 9">
        <text>a ubiquinone + NADH + 5 H(+)(in) = a ubiquinol + NAD(+) + 4 H(+)(out)</text>
        <dbReference type="Rhea" id="RHEA:29091"/>
        <dbReference type="Rhea" id="RHEA-COMP:9565"/>
        <dbReference type="Rhea" id="RHEA-COMP:9566"/>
        <dbReference type="ChEBI" id="CHEBI:15378"/>
        <dbReference type="ChEBI" id="CHEBI:16389"/>
        <dbReference type="ChEBI" id="CHEBI:17976"/>
        <dbReference type="ChEBI" id="CHEBI:57540"/>
        <dbReference type="ChEBI" id="CHEBI:57945"/>
        <dbReference type="EC" id="7.1.1.2"/>
    </reaction>
</comment>
<keyword evidence="9" id="KW-1278">Translocase</keyword>
<keyword evidence="9 10" id="KW-0496">Mitochondrion</keyword>
<keyword evidence="9" id="KW-0679">Respiratory chain</keyword>
<organism evidence="10">
    <name type="scientific">Saccharosydne procerus</name>
    <dbReference type="NCBI Taxonomy" id="871471"/>
    <lineage>
        <taxon>Eukaryota</taxon>
        <taxon>Metazoa</taxon>
        <taxon>Ecdysozoa</taxon>
        <taxon>Arthropoda</taxon>
        <taxon>Hexapoda</taxon>
        <taxon>Insecta</taxon>
        <taxon>Pterygota</taxon>
        <taxon>Neoptera</taxon>
        <taxon>Paraneoptera</taxon>
        <taxon>Hemiptera</taxon>
        <taxon>Auchenorrhyncha</taxon>
        <taxon>Fulgoroidea</taxon>
        <taxon>Delphacidae</taxon>
        <taxon>Delphacinae</taxon>
        <taxon>Saccharosydne</taxon>
    </lineage>
</organism>
<evidence type="ECO:0000256" key="4">
    <source>
        <dbReference type="ARBA" id="ARBA00022448"/>
    </source>
</evidence>
<dbReference type="GO" id="GO:0030964">
    <property type="term" value="C:NADH dehydrogenase complex"/>
    <property type="evidence" value="ECO:0007669"/>
    <property type="project" value="TreeGrafter"/>
</dbReference>
<proteinExistence type="inferred from homology"/>
<dbReference type="Gene3D" id="1.20.58.1610">
    <property type="entry name" value="NADH:ubiquinone/plastoquinone oxidoreductase, chain 3"/>
    <property type="match status" value="1"/>
</dbReference>
<comment type="function">
    <text evidence="9">Core subunit of the mitochondrial membrane respiratory chain NADH dehydrogenase (Complex I) which catalyzes electron transfer from NADH through the respiratory chain, using ubiquinone as an electron acceptor. Essential for the catalytic activity of complex I.</text>
</comment>
<dbReference type="AlphaFoldDB" id="A0A455JT76"/>